<reference evidence="1 2" key="1">
    <citation type="journal article" date="2018" name="PLoS Genet.">
        <title>Population sequencing reveals clonal diversity and ancestral inbreeding in the grapevine cultivar Chardonnay.</title>
        <authorList>
            <person name="Roach M.J."/>
            <person name="Johnson D.L."/>
            <person name="Bohlmann J."/>
            <person name="van Vuuren H.J."/>
            <person name="Jones S.J."/>
            <person name="Pretorius I.S."/>
            <person name="Schmidt S.A."/>
            <person name="Borneman A.R."/>
        </authorList>
    </citation>
    <scope>NUCLEOTIDE SEQUENCE [LARGE SCALE GENOMIC DNA]</scope>
    <source>
        <strain evidence="2">cv. Chardonnay</strain>
        <tissue evidence="1">Leaf</tissue>
    </source>
</reference>
<protein>
    <submittedName>
        <fullName evidence="1">Uncharacterized protein</fullName>
    </submittedName>
</protein>
<evidence type="ECO:0000313" key="1">
    <source>
        <dbReference type="EMBL" id="RVW51344.1"/>
    </source>
</evidence>
<dbReference type="AlphaFoldDB" id="A0A438EUH0"/>
<sequence length="664" mass="75245">MRTLKFSVDRKAFLVRFEGESGGTCCSLTEHSKGSVFALGFETEEVGWLIEHLAKAIELKSYMGFNRKYRGKSRVYLMELKRKGNECKDESIKYKHVGPMYRSFVSVVKEEGPRRGGLVPIGRWTRAMVCECPASFVNWVEELRFLKVKGGYTIQLRRWSPRENTEVLGKFRGGWIELQGLPFHLWYEEHLKKIVKQWGMVIEIDWRMVKLFDLSKARVRILMKELAVVGAEDERRVRGMGESTRGGSESCSWTSGRRLDEKANPMAKGWSFNEDVDRIQGGVESQKAKDASKGTCGKSATMGNNCIQPSSPFNLNSNKEGNGSFGPKLFGEDWAERGASAPKFGLKKLWTSLSPPTSGCRQGIRRQSKPLSQEVPTSAFDVSPWDVAFKIINKGFHLRQLFNQRGRRNCANLLTLQTEKTLRDLGVLLIMALQSWFFLFSPVTIEKGQPLMGTCGLMVVENKELACLNQMFEGINSLKTLPNMPIDAPNLVTECLVEAKFSSLSGFQMEGLSPNKMARVHVVLSSMDIKVYSKWKNRLSTRSRKKRRVVKDFLRHENPDVVMFQETKREVCDRRFVGSVWTARNKDWASLPACGASGGILIIWDSKKLSSEEVVTGSFSILVKFLLDGFGPLWLSSVYGLNNSLLRKDFWVELLDLFGLSFPF</sequence>
<organism evidence="1 2">
    <name type="scientific">Vitis vinifera</name>
    <name type="common">Grape</name>
    <dbReference type="NCBI Taxonomy" id="29760"/>
    <lineage>
        <taxon>Eukaryota</taxon>
        <taxon>Viridiplantae</taxon>
        <taxon>Streptophyta</taxon>
        <taxon>Embryophyta</taxon>
        <taxon>Tracheophyta</taxon>
        <taxon>Spermatophyta</taxon>
        <taxon>Magnoliopsida</taxon>
        <taxon>eudicotyledons</taxon>
        <taxon>Gunneridae</taxon>
        <taxon>Pentapetalae</taxon>
        <taxon>rosids</taxon>
        <taxon>Vitales</taxon>
        <taxon>Vitaceae</taxon>
        <taxon>Viteae</taxon>
        <taxon>Vitis</taxon>
    </lineage>
</organism>
<dbReference type="InterPro" id="IPR036691">
    <property type="entry name" value="Endo/exonu/phosph_ase_sf"/>
</dbReference>
<dbReference type="Proteomes" id="UP000288805">
    <property type="component" value="Unassembled WGS sequence"/>
</dbReference>
<proteinExistence type="predicted"/>
<evidence type="ECO:0000313" key="2">
    <source>
        <dbReference type="Proteomes" id="UP000288805"/>
    </source>
</evidence>
<dbReference type="SUPFAM" id="SSF56219">
    <property type="entry name" value="DNase I-like"/>
    <property type="match status" value="1"/>
</dbReference>
<dbReference type="EMBL" id="QGNW01001184">
    <property type="protein sequence ID" value="RVW51344.1"/>
    <property type="molecule type" value="Genomic_DNA"/>
</dbReference>
<dbReference type="Gene3D" id="3.60.10.10">
    <property type="entry name" value="Endonuclease/exonuclease/phosphatase"/>
    <property type="match status" value="1"/>
</dbReference>
<comment type="caution">
    <text evidence="1">The sequence shown here is derived from an EMBL/GenBank/DDBJ whole genome shotgun (WGS) entry which is preliminary data.</text>
</comment>
<accession>A0A438EUH0</accession>
<gene>
    <name evidence="1" type="ORF">CK203_075430</name>
</gene>
<name>A0A438EUH0_VITVI</name>